<name>H0E6L5_9ACTN</name>
<dbReference type="RefSeq" id="WP_007575475.1">
    <property type="nucleotide sequence ID" value="NZ_AGUD01000206.1"/>
</dbReference>
<sequence>MALANKITAAVARERLTAWLETQDGISDVEIPEVLVPSANGLSNETLIFDASWTEAGARCEQRLVARVEPSGESLAPVHDVEWEARLLRALAGTGLPVPAIRFFEADASWLDAPFVVMDCLPGKPVPDSPPYFIGGWVFDLSPEDRATVAENAIVAVAQVSTLDPDDLGLEFVDRGKQGADALDRELAYFERWLAWGREDDHNPVVDAAVAWVKANRPTEPEEVVLSWGDSRIGNVLFAEDLSVSGLVDWEFASLGSPELDLGWWLFIERHFTEPHGIQIPEGWPNREQTIAIWERHAGRKARNVAFHEVFAGLRFTVMMVRAVALVKAAGAVPPDSSMAHNNPGTQVLARLIDVPAPTGATSHVISND</sequence>
<dbReference type="PANTHER" id="PTHR21310">
    <property type="entry name" value="AMINOGLYCOSIDE PHOSPHOTRANSFERASE-RELATED-RELATED"/>
    <property type="match status" value="1"/>
</dbReference>
<dbReference type="OrthoDB" id="3339041at2"/>
<gene>
    <name evidence="2" type="ORF">PAI11_24650</name>
</gene>
<dbReference type="SUPFAM" id="SSF56112">
    <property type="entry name" value="Protein kinase-like (PK-like)"/>
    <property type="match status" value="1"/>
</dbReference>
<proteinExistence type="predicted"/>
<keyword evidence="2" id="KW-0808">Transferase</keyword>
<dbReference type="Proteomes" id="UP000005143">
    <property type="component" value="Unassembled WGS sequence"/>
</dbReference>
<dbReference type="Gene3D" id="3.90.1200.10">
    <property type="match status" value="1"/>
</dbReference>
<dbReference type="PANTHER" id="PTHR21310:SF40">
    <property type="entry name" value="AMINOGLYCOSIDE PHOSPHOTRANSFERASE DOMAIN-CONTAINING PROTEIN-RELATED"/>
    <property type="match status" value="1"/>
</dbReference>
<protein>
    <submittedName>
        <fullName evidence="2">Putative phosphotransferase</fullName>
    </submittedName>
</protein>
<organism evidence="2 3">
    <name type="scientific">Patulibacter medicamentivorans</name>
    <dbReference type="NCBI Taxonomy" id="1097667"/>
    <lineage>
        <taxon>Bacteria</taxon>
        <taxon>Bacillati</taxon>
        <taxon>Actinomycetota</taxon>
        <taxon>Thermoleophilia</taxon>
        <taxon>Solirubrobacterales</taxon>
        <taxon>Patulibacteraceae</taxon>
        <taxon>Patulibacter</taxon>
    </lineage>
</organism>
<evidence type="ECO:0000313" key="3">
    <source>
        <dbReference type="Proteomes" id="UP000005143"/>
    </source>
</evidence>
<dbReference type="InterPro" id="IPR051678">
    <property type="entry name" value="AGP_Transferase"/>
</dbReference>
<dbReference type="InterPro" id="IPR041726">
    <property type="entry name" value="ACAD10_11_N"/>
</dbReference>
<dbReference type="GO" id="GO:0016740">
    <property type="term" value="F:transferase activity"/>
    <property type="evidence" value="ECO:0007669"/>
    <property type="project" value="UniProtKB-KW"/>
</dbReference>
<evidence type="ECO:0000313" key="2">
    <source>
        <dbReference type="EMBL" id="EHN10662.1"/>
    </source>
</evidence>
<dbReference type="InterPro" id="IPR011009">
    <property type="entry name" value="Kinase-like_dom_sf"/>
</dbReference>
<accession>H0E6L5</accession>
<dbReference type="Pfam" id="PF01636">
    <property type="entry name" value="APH"/>
    <property type="match status" value="1"/>
</dbReference>
<evidence type="ECO:0000259" key="1">
    <source>
        <dbReference type="Pfam" id="PF01636"/>
    </source>
</evidence>
<feature type="domain" description="Aminoglycoside phosphotransferase" evidence="1">
    <location>
        <begin position="58"/>
        <end position="283"/>
    </location>
</feature>
<dbReference type="AlphaFoldDB" id="H0E6L5"/>
<comment type="caution">
    <text evidence="2">The sequence shown here is derived from an EMBL/GenBank/DDBJ whole genome shotgun (WGS) entry which is preliminary data.</text>
</comment>
<reference evidence="2 3" key="1">
    <citation type="journal article" date="2013" name="Biodegradation">
        <title>Quantitative proteomic analysis of ibuprofen-degrading Patulibacter sp. strain I11.</title>
        <authorList>
            <person name="Almeida B."/>
            <person name="Kjeldal H."/>
            <person name="Lolas I."/>
            <person name="Knudsen A.D."/>
            <person name="Carvalho G."/>
            <person name="Nielsen K.L."/>
            <person name="Barreto Crespo M.T."/>
            <person name="Stensballe A."/>
            <person name="Nielsen J.L."/>
        </authorList>
    </citation>
    <scope>NUCLEOTIDE SEQUENCE [LARGE SCALE GENOMIC DNA]</scope>
    <source>
        <strain evidence="2 3">I11</strain>
    </source>
</reference>
<dbReference type="Gene3D" id="3.30.200.20">
    <property type="entry name" value="Phosphorylase Kinase, domain 1"/>
    <property type="match status" value="1"/>
</dbReference>
<dbReference type="InterPro" id="IPR002575">
    <property type="entry name" value="Aminoglycoside_PTrfase"/>
</dbReference>
<dbReference type="EMBL" id="AGUD01000206">
    <property type="protein sequence ID" value="EHN10662.1"/>
    <property type="molecule type" value="Genomic_DNA"/>
</dbReference>
<keyword evidence="3" id="KW-1185">Reference proteome</keyword>
<dbReference type="CDD" id="cd05154">
    <property type="entry name" value="ACAD10_11_N-like"/>
    <property type="match status" value="1"/>
</dbReference>